<evidence type="ECO:0000313" key="3">
    <source>
        <dbReference type="Proteomes" id="UP001431783"/>
    </source>
</evidence>
<comment type="caution">
    <text evidence="2">The sequence shown here is derived from an EMBL/GenBank/DDBJ whole genome shotgun (WGS) entry which is preliminary data.</text>
</comment>
<dbReference type="EMBL" id="JARQZJ010000102">
    <property type="protein sequence ID" value="KAK9886825.1"/>
    <property type="molecule type" value="Genomic_DNA"/>
</dbReference>
<proteinExistence type="predicted"/>
<feature type="region of interest" description="Disordered" evidence="1">
    <location>
        <begin position="1"/>
        <end position="34"/>
    </location>
</feature>
<accession>A0AAW1UWG2</accession>
<feature type="region of interest" description="Disordered" evidence="1">
    <location>
        <begin position="55"/>
        <end position="108"/>
    </location>
</feature>
<sequence length="108" mass="11793">MYRTSSSASSNGSGYTTCKHPVKQTSDSTSRMPARISWDPLDLHRQKREIFATSDGQVLAPGGRSVASEPAEAGKISSRACRISVGRASVTPEEKSLRTRPEYLNMFD</sequence>
<keyword evidence="3" id="KW-1185">Reference proteome</keyword>
<gene>
    <name evidence="2" type="ORF">WA026_018477</name>
</gene>
<dbReference type="AlphaFoldDB" id="A0AAW1UWG2"/>
<evidence type="ECO:0000256" key="1">
    <source>
        <dbReference type="SAM" id="MobiDB-lite"/>
    </source>
</evidence>
<feature type="compositionally biased region" description="Basic and acidic residues" evidence="1">
    <location>
        <begin position="92"/>
        <end position="101"/>
    </location>
</feature>
<evidence type="ECO:0000313" key="2">
    <source>
        <dbReference type="EMBL" id="KAK9886825.1"/>
    </source>
</evidence>
<protein>
    <submittedName>
        <fullName evidence="2">Uncharacterized protein</fullName>
    </submittedName>
</protein>
<organism evidence="2 3">
    <name type="scientific">Henosepilachna vigintioctopunctata</name>
    <dbReference type="NCBI Taxonomy" id="420089"/>
    <lineage>
        <taxon>Eukaryota</taxon>
        <taxon>Metazoa</taxon>
        <taxon>Ecdysozoa</taxon>
        <taxon>Arthropoda</taxon>
        <taxon>Hexapoda</taxon>
        <taxon>Insecta</taxon>
        <taxon>Pterygota</taxon>
        <taxon>Neoptera</taxon>
        <taxon>Endopterygota</taxon>
        <taxon>Coleoptera</taxon>
        <taxon>Polyphaga</taxon>
        <taxon>Cucujiformia</taxon>
        <taxon>Coccinelloidea</taxon>
        <taxon>Coccinellidae</taxon>
        <taxon>Epilachninae</taxon>
        <taxon>Epilachnini</taxon>
        <taxon>Henosepilachna</taxon>
    </lineage>
</organism>
<name>A0AAW1UWG2_9CUCU</name>
<dbReference type="Proteomes" id="UP001431783">
    <property type="component" value="Unassembled WGS sequence"/>
</dbReference>
<feature type="compositionally biased region" description="Low complexity" evidence="1">
    <location>
        <begin position="1"/>
        <end position="14"/>
    </location>
</feature>
<reference evidence="2 3" key="1">
    <citation type="submission" date="2023-03" db="EMBL/GenBank/DDBJ databases">
        <title>Genome insight into feeding habits of ladybird beetles.</title>
        <authorList>
            <person name="Li H.-S."/>
            <person name="Huang Y.-H."/>
            <person name="Pang H."/>
        </authorList>
    </citation>
    <scope>NUCLEOTIDE SEQUENCE [LARGE SCALE GENOMIC DNA]</scope>
    <source>
        <strain evidence="2">SYSU_2023b</strain>
        <tissue evidence="2">Whole body</tissue>
    </source>
</reference>